<comment type="caution">
    <text evidence="1">The sequence shown here is derived from an EMBL/GenBank/DDBJ whole genome shotgun (WGS) entry which is preliminary data.</text>
</comment>
<gene>
    <name evidence="1" type="ORF">BD749_2800</name>
</gene>
<keyword evidence="2" id="KW-1185">Reference proteome</keyword>
<dbReference type="EMBL" id="PJMU01000003">
    <property type="protein sequence ID" value="PKV62967.1"/>
    <property type="molecule type" value="Genomic_DNA"/>
</dbReference>
<protein>
    <submittedName>
        <fullName evidence="1">Uncharacterized protein</fullName>
    </submittedName>
</protein>
<dbReference type="AlphaFoldDB" id="A0A2N3U884"/>
<reference evidence="1 2" key="1">
    <citation type="submission" date="2017-12" db="EMBL/GenBank/DDBJ databases">
        <title>Genomic Encyclopedia of Type Strains, Phase III (KMG-III): the genomes of soil and plant-associated and newly described type strains.</title>
        <authorList>
            <person name="Whitman W."/>
        </authorList>
    </citation>
    <scope>NUCLEOTIDE SEQUENCE [LARGE SCALE GENOMIC DNA]</scope>
    <source>
        <strain evidence="1 2">LP43</strain>
    </source>
</reference>
<evidence type="ECO:0000313" key="2">
    <source>
        <dbReference type="Proteomes" id="UP000233782"/>
    </source>
</evidence>
<accession>A0A2N3U884</accession>
<evidence type="ECO:0000313" key="1">
    <source>
        <dbReference type="EMBL" id="PKV62967.1"/>
    </source>
</evidence>
<dbReference type="Proteomes" id="UP000233782">
    <property type="component" value="Unassembled WGS sequence"/>
</dbReference>
<sequence length="30" mass="3500">MHYKLMAATAKFCEGLFNFLTSKPFNFLTK</sequence>
<name>A0A2N3U884_9BACT</name>
<organism evidence="1 2">
    <name type="scientific">Pontibacter ramchanderi</name>
    <dbReference type="NCBI Taxonomy" id="1179743"/>
    <lineage>
        <taxon>Bacteria</taxon>
        <taxon>Pseudomonadati</taxon>
        <taxon>Bacteroidota</taxon>
        <taxon>Cytophagia</taxon>
        <taxon>Cytophagales</taxon>
        <taxon>Hymenobacteraceae</taxon>
        <taxon>Pontibacter</taxon>
    </lineage>
</organism>
<proteinExistence type="predicted"/>